<protein>
    <submittedName>
        <fullName evidence="1">Uncharacterized protein</fullName>
    </submittedName>
</protein>
<dbReference type="AlphaFoldDB" id="A0AA46SVC9"/>
<dbReference type="Proteomes" id="UP001164392">
    <property type="component" value="Chromosome"/>
</dbReference>
<dbReference type="EMBL" id="CP099534">
    <property type="protein sequence ID" value="UYK89245.1"/>
    <property type="molecule type" value="Genomic_DNA"/>
</dbReference>
<proteinExistence type="predicted"/>
<reference evidence="1" key="1">
    <citation type="submission" date="2022-06" db="EMBL/GenBank/DDBJ databases">
        <title>Dynamics of rice microbiomes reveals core vertical transmitted seed endophytes.</title>
        <authorList>
            <person name="Liao K."/>
            <person name="Zhang X."/>
        </authorList>
    </citation>
    <scope>NUCLEOTIDE SEQUENCE</scope>
    <source>
        <strain evidence="1">JR3-14</strain>
    </source>
</reference>
<sequence>MTWYADEIILRASDAALKAISASSHLAPFAYHIQSLDGHEWYRQEQLHALPDGGLLMIRPVCGRSSHGVDWHGVAALDWAELPFDSIAEVLLDTSVTQQLSEYLDEESMPPLQLRKAIASLAVHLKQPVLYYSCGMWGGSIDYEYSLVYEPMESVVLTRSSLQSDGLGTEDSLRSGLAKIGLNLPTTYFAPHTRSYPWQLHKLR</sequence>
<organism evidence="1 2">
    <name type="scientific">Xanthomonas sacchari</name>
    <dbReference type="NCBI Taxonomy" id="56458"/>
    <lineage>
        <taxon>Bacteria</taxon>
        <taxon>Pseudomonadati</taxon>
        <taxon>Pseudomonadota</taxon>
        <taxon>Gammaproteobacteria</taxon>
        <taxon>Lysobacterales</taxon>
        <taxon>Lysobacteraceae</taxon>
        <taxon>Xanthomonas</taxon>
    </lineage>
</organism>
<evidence type="ECO:0000313" key="2">
    <source>
        <dbReference type="Proteomes" id="UP001164392"/>
    </source>
</evidence>
<accession>A0AA46SVC9</accession>
<name>A0AA46SVC9_9XANT</name>
<gene>
    <name evidence="1" type="ORF">NG824_01940</name>
</gene>
<dbReference type="RefSeq" id="WP_267093346.1">
    <property type="nucleotide sequence ID" value="NZ_CP099534.1"/>
</dbReference>
<evidence type="ECO:0000313" key="1">
    <source>
        <dbReference type="EMBL" id="UYK89245.1"/>
    </source>
</evidence>